<proteinExistence type="predicted"/>
<sequence length="85" mass="10462">MKRRLYELEPFTTTRMRRILIHDAPSVVNRGSKQKQKTYRRRTKEQHKKERQKRRRKVKVKEERSCHRNNVKKASLIYRKTAVAD</sequence>
<reference evidence="2 3" key="1">
    <citation type="submission" date="2021-06" db="EMBL/GenBank/DDBJ databases">
        <title>Caerostris extrusa draft genome.</title>
        <authorList>
            <person name="Kono N."/>
            <person name="Arakawa K."/>
        </authorList>
    </citation>
    <scope>NUCLEOTIDE SEQUENCE [LARGE SCALE GENOMIC DNA]</scope>
</reference>
<evidence type="ECO:0000256" key="1">
    <source>
        <dbReference type="SAM" id="MobiDB-lite"/>
    </source>
</evidence>
<dbReference type="AlphaFoldDB" id="A0AAV4YAD8"/>
<accession>A0AAV4YAD8</accession>
<dbReference type="Proteomes" id="UP001054945">
    <property type="component" value="Unassembled WGS sequence"/>
</dbReference>
<protein>
    <submittedName>
        <fullName evidence="2">Uncharacterized protein</fullName>
    </submittedName>
</protein>
<comment type="caution">
    <text evidence="2">The sequence shown here is derived from an EMBL/GenBank/DDBJ whole genome shotgun (WGS) entry which is preliminary data.</text>
</comment>
<evidence type="ECO:0000313" key="3">
    <source>
        <dbReference type="Proteomes" id="UP001054945"/>
    </source>
</evidence>
<dbReference type="EMBL" id="BPLR01019008">
    <property type="protein sequence ID" value="GIZ03874.1"/>
    <property type="molecule type" value="Genomic_DNA"/>
</dbReference>
<feature type="compositionally biased region" description="Basic residues" evidence="1">
    <location>
        <begin position="32"/>
        <end position="59"/>
    </location>
</feature>
<evidence type="ECO:0000313" key="2">
    <source>
        <dbReference type="EMBL" id="GIZ03874.1"/>
    </source>
</evidence>
<gene>
    <name evidence="2" type="ORF">CEXT_327661</name>
</gene>
<keyword evidence="3" id="KW-1185">Reference proteome</keyword>
<name>A0AAV4YAD8_CAEEX</name>
<organism evidence="2 3">
    <name type="scientific">Caerostris extrusa</name>
    <name type="common">Bark spider</name>
    <name type="synonym">Caerostris bankana</name>
    <dbReference type="NCBI Taxonomy" id="172846"/>
    <lineage>
        <taxon>Eukaryota</taxon>
        <taxon>Metazoa</taxon>
        <taxon>Ecdysozoa</taxon>
        <taxon>Arthropoda</taxon>
        <taxon>Chelicerata</taxon>
        <taxon>Arachnida</taxon>
        <taxon>Araneae</taxon>
        <taxon>Araneomorphae</taxon>
        <taxon>Entelegynae</taxon>
        <taxon>Araneoidea</taxon>
        <taxon>Araneidae</taxon>
        <taxon>Caerostris</taxon>
    </lineage>
</organism>
<feature type="region of interest" description="Disordered" evidence="1">
    <location>
        <begin position="22"/>
        <end position="67"/>
    </location>
</feature>